<protein>
    <submittedName>
        <fullName evidence="3">Uncharacterized protein</fullName>
    </submittedName>
</protein>
<name>A0AAW0SQ99_SCYPA</name>
<accession>A0AAW0SQ99</accession>
<keyword evidence="4" id="KW-1185">Reference proteome</keyword>
<keyword evidence="2" id="KW-0812">Transmembrane</keyword>
<reference evidence="3 4" key="1">
    <citation type="submission" date="2023-03" db="EMBL/GenBank/DDBJ databases">
        <title>High-quality genome of Scylla paramamosain provides insights in environmental adaptation.</title>
        <authorList>
            <person name="Zhang L."/>
        </authorList>
    </citation>
    <scope>NUCLEOTIDE SEQUENCE [LARGE SCALE GENOMIC DNA]</scope>
    <source>
        <strain evidence="3">LZ_2023a</strain>
        <tissue evidence="3">Muscle</tissue>
    </source>
</reference>
<proteinExistence type="predicted"/>
<dbReference type="EMBL" id="JARAKH010000047">
    <property type="protein sequence ID" value="KAK8377515.1"/>
    <property type="molecule type" value="Genomic_DNA"/>
</dbReference>
<sequence length="188" mass="20296">MKRGAMWVGTSSDKRGDGGPQLRRGGGPSSASQGDAACRHSLQVYKLDFFNLQMVNNLQHHREKRQTTSDYTLEADTSEAINFISSEELQGDNLHSTDLTQLTENSNNIRNNGFSGSQLHKGDIAPIPYDNLGWFSKTVELAMDGSLYVGLALGIMFIAGTLLSGAIGLFGDTCLICSFIGYANTVAP</sequence>
<dbReference type="AlphaFoldDB" id="A0AAW0SQ99"/>
<evidence type="ECO:0000313" key="4">
    <source>
        <dbReference type="Proteomes" id="UP001487740"/>
    </source>
</evidence>
<feature type="region of interest" description="Disordered" evidence="1">
    <location>
        <begin position="1"/>
        <end position="35"/>
    </location>
</feature>
<comment type="caution">
    <text evidence="3">The sequence shown here is derived from an EMBL/GenBank/DDBJ whole genome shotgun (WGS) entry which is preliminary data.</text>
</comment>
<evidence type="ECO:0000313" key="3">
    <source>
        <dbReference type="EMBL" id="KAK8377515.1"/>
    </source>
</evidence>
<organism evidence="3 4">
    <name type="scientific">Scylla paramamosain</name>
    <name type="common">Mud crab</name>
    <dbReference type="NCBI Taxonomy" id="85552"/>
    <lineage>
        <taxon>Eukaryota</taxon>
        <taxon>Metazoa</taxon>
        <taxon>Ecdysozoa</taxon>
        <taxon>Arthropoda</taxon>
        <taxon>Crustacea</taxon>
        <taxon>Multicrustacea</taxon>
        <taxon>Malacostraca</taxon>
        <taxon>Eumalacostraca</taxon>
        <taxon>Eucarida</taxon>
        <taxon>Decapoda</taxon>
        <taxon>Pleocyemata</taxon>
        <taxon>Brachyura</taxon>
        <taxon>Eubrachyura</taxon>
        <taxon>Portunoidea</taxon>
        <taxon>Portunidae</taxon>
        <taxon>Portuninae</taxon>
        <taxon>Scylla</taxon>
    </lineage>
</organism>
<keyword evidence="2" id="KW-1133">Transmembrane helix</keyword>
<evidence type="ECO:0000256" key="1">
    <source>
        <dbReference type="SAM" id="MobiDB-lite"/>
    </source>
</evidence>
<gene>
    <name evidence="3" type="ORF">O3P69_013860</name>
</gene>
<feature type="transmembrane region" description="Helical" evidence="2">
    <location>
        <begin position="147"/>
        <end position="170"/>
    </location>
</feature>
<keyword evidence="2" id="KW-0472">Membrane</keyword>
<dbReference type="Proteomes" id="UP001487740">
    <property type="component" value="Unassembled WGS sequence"/>
</dbReference>
<evidence type="ECO:0000256" key="2">
    <source>
        <dbReference type="SAM" id="Phobius"/>
    </source>
</evidence>